<dbReference type="PANTHER" id="PTHR14464">
    <property type="entry name" value="EXONUCLEASE V"/>
    <property type="match status" value="1"/>
</dbReference>
<dbReference type="Proteomes" id="UP000076727">
    <property type="component" value="Unassembled WGS sequence"/>
</dbReference>
<dbReference type="OrthoDB" id="354769at2759"/>
<feature type="region of interest" description="Disordered" evidence="2">
    <location>
        <begin position="1"/>
        <end position="27"/>
    </location>
</feature>
<dbReference type="Pfam" id="PF09810">
    <property type="entry name" value="Exo5"/>
    <property type="match status" value="1"/>
</dbReference>
<dbReference type="GO" id="GO:0036297">
    <property type="term" value="P:interstrand cross-link repair"/>
    <property type="evidence" value="ECO:0007669"/>
    <property type="project" value="TreeGrafter"/>
</dbReference>
<sequence>MPEGLSPGKDDNTTGGPLLDIEDEQPRGPSPYALFRRARGWLSVTDLVHRLVLYDYSMRSKAYLPPRERAAGFRSADGKWIKVDKIAVEAHYRATTRGKSVHKKLERQASLRQADVRLVQMLESLATLKESGLCREMYVFGIIDDNVVVGQIDNMIVKRPSFVVPQAKVQTTLGPPSQKKRKAAFLLAESAKKARVSSADHENPAPPLPTGLGTEPRSGTADAQERATSESARCTIHLSDTKTRTTPELPPDEDVVSHRLQMMLYHRLLSNLLAKPSGEDGGLGDTVGDRPSSTVHPLDFSAVRRRLSLNPRRPFSDAFIHGARRLLDRGTSHEVEENPDRIAFECLDDLVSIWRRTLDELNVDGIDKTLTLEYRLQSCDDGSSHAAGAPHAEDAGSATDNGEVQQGILGVKEFALNDQELDVHLRSILQWWHGQRRPKGVPPELERRCGVCEYHQD</sequence>
<proteinExistence type="inferred from homology"/>
<dbReference type="AlphaFoldDB" id="A0A165TEM2"/>
<dbReference type="GO" id="GO:0045145">
    <property type="term" value="F:single-stranded DNA 5'-3' DNA exonuclease activity"/>
    <property type="evidence" value="ECO:0007669"/>
    <property type="project" value="InterPro"/>
</dbReference>
<feature type="region of interest" description="Disordered" evidence="2">
    <location>
        <begin position="194"/>
        <end position="231"/>
    </location>
</feature>
<name>A0A165TEM2_9APHY</name>
<keyword evidence="4" id="KW-1185">Reference proteome</keyword>
<dbReference type="GO" id="GO:0005739">
    <property type="term" value="C:mitochondrion"/>
    <property type="evidence" value="ECO:0007669"/>
    <property type="project" value="TreeGrafter"/>
</dbReference>
<evidence type="ECO:0000313" key="3">
    <source>
        <dbReference type="EMBL" id="KZT73323.1"/>
    </source>
</evidence>
<feature type="region of interest" description="Disordered" evidence="2">
    <location>
        <begin position="381"/>
        <end position="401"/>
    </location>
</feature>
<reference evidence="3 4" key="1">
    <citation type="journal article" date="2016" name="Mol. Biol. Evol.">
        <title>Comparative Genomics of Early-Diverging Mushroom-Forming Fungi Provides Insights into the Origins of Lignocellulose Decay Capabilities.</title>
        <authorList>
            <person name="Nagy L.G."/>
            <person name="Riley R."/>
            <person name="Tritt A."/>
            <person name="Adam C."/>
            <person name="Daum C."/>
            <person name="Floudas D."/>
            <person name="Sun H."/>
            <person name="Yadav J.S."/>
            <person name="Pangilinan J."/>
            <person name="Larsson K.H."/>
            <person name="Matsuura K."/>
            <person name="Barry K."/>
            <person name="Labutti K."/>
            <person name="Kuo R."/>
            <person name="Ohm R.A."/>
            <person name="Bhattacharya S.S."/>
            <person name="Shirouzu T."/>
            <person name="Yoshinaga Y."/>
            <person name="Martin F.M."/>
            <person name="Grigoriev I.V."/>
            <person name="Hibbett D.S."/>
        </authorList>
    </citation>
    <scope>NUCLEOTIDE SEQUENCE [LARGE SCALE GENOMIC DNA]</scope>
    <source>
        <strain evidence="3 4">L-15889</strain>
    </source>
</reference>
<gene>
    <name evidence="3" type="ORF">DAEQUDRAFT_762238</name>
</gene>
<accession>A0A165TEM2</accession>
<dbReference type="InterPro" id="IPR019190">
    <property type="entry name" value="EXOV"/>
</dbReference>
<organism evidence="3 4">
    <name type="scientific">Daedalea quercina L-15889</name>
    <dbReference type="NCBI Taxonomy" id="1314783"/>
    <lineage>
        <taxon>Eukaryota</taxon>
        <taxon>Fungi</taxon>
        <taxon>Dikarya</taxon>
        <taxon>Basidiomycota</taxon>
        <taxon>Agaricomycotina</taxon>
        <taxon>Agaricomycetes</taxon>
        <taxon>Polyporales</taxon>
        <taxon>Fomitopsis</taxon>
    </lineage>
</organism>
<dbReference type="EMBL" id="KV429037">
    <property type="protein sequence ID" value="KZT73323.1"/>
    <property type="molecule type" value="Genomic_DNA"/>
</dbReference>
<comment type="similarity">
    <text evidence="1">Belongs to the EXO5 family.</text>
</comment>
<protein>
    <submittedName>
        <fullName evidence="3">Uncharacterized protein</fullName>
    </submittedName>
</protein>
<dbReference type="PANTHER" id="PTHR14464:SF4">
    <property type="entry name" value="EXONUCLEASE V"/>
    <property type="match status" value="1"/>
</dbReference>
<evidence type="ECO:0000313" key="4">
    <source>
        <dbReference type="Proteomes" id="UP000076727"/>
    </source>
</evidence>
<evidence type="ECO:0000256" key="1">
    <source>
        <dbReference type="ARBA" id="ARBA00009797"/>
    </source>
</evidence>
<dbReference type="GO" id="GO:0005634">
    <property type="term" value="C:nucleus"/>
    <property type="evidence" value="ECO:0007669"/>
    <property type="project" value="TreeGrafter"/>
</dbReference>
<evidence type="ECO:0000256" key="2">
    <source>
        <dbReference type="SAM" id="MobiDB-lite"/>
    </source>
</evidence>